<dbReference type="PANTHER" id="PTHR43233:SF1">
    <property type="entry name" value="FAMILY N-ACETYLTRANSFERASE, PUTATIVE (AFU_ORTHOLOGUE AFUA_6G03350)-RELATED"/>
    <property type="match status" value="1"/>
</dbReference>
<evidence type="ECO:0000313" key="3">
    <source>
        <dbReference type="Proteomes" id="UP000181790"/>
    </source>
</evidence>
<dbReference type="InterPro" id="IPR053144">
    <property type="entry name" value="Acetyltransferase_Butenolide"/>
</dbReference>
<dbReference type="PROSITE" id="PS51186">
    <property type="entry name" value="GNAT"/>
    <property type="match status" value="1"/>
</dbReference>
<proteinExistence type="predicted"/>
<dbReference type="CDD" id="cd04301">
    <property type="entry name" value="NAT_SF"/>
    <property type="match status" value="1"/>
</dbReference>
<dbReference type="PANTHER" id="PTHR43233">
    <property type="entry name" value="FAMILY N-ACETYLTRANSFERASE, PUTATIVE (AFU_ORTHOLOGUE AFUA_6G03350)-RELATED"/>
    <property type="match status" value="1"/>
</dbReference>
<feature type="domain" description="N-acetyltransferase" evidence="1">
    <location>
        <begin position="9"/>
        <end position="137"/>
    </location>
</feature>
<dbReference type="Gene3D" id="3.40.630.30">
    <property type="match status" value="1"/>
</dbReference>
<dbReference type="SUPFAM" id="SSF55729">
    <property type="entry name" value="Acyl-CoA N-acyltransferases (Nat)"/>
    <property type="match status" value="1"/>
</dbReference>
<dbReference type="GO" id="GO:0016747">
    <property type="term" value="F:acyltransferase activity, transferring groups other than amino-acyl groups"/>
    <property type="evidence" value="ECO:0007669"/>
    <property type="project" value="InterPro"/>
</dbReference>
<accession>A0A1S2VEN8</accession>
<gene>
    <name evidence="2" type="ORF">BLX24_20910</name>
</gene>
<protein>
    <submittedName>
        <fullName evidence="2">GNAT family N-acetyltransferase</fullName>
    </submittedName>
</protein>
<name>A0A1S2VEN8_9BACT</name>
<dbReference type="RefSeq" id="WP_071505153.1">
    <property type="nucleotide sequence ID" value="NZ_MORL01000014.1"/>
</dbReference>
<dbReference type="InterPro" id="IPR016181">
    <property type="entry name" value="Acyl_CoA_acyltransferase"/>
</dbReference>
<comment type="caution">
    <text evidence="2">The sequence shown here is derived from an EMBL/GenBank/DDBJ whole genome shotgun (WGS) entry which is preliminary data.</text>
</comment>
<dbReference type="InterPro" id="IPR000182">
    <property type="entry name" value="GNAT_dom"/>
</dbReference>
<dbReference type="Proteomes" id="UP000181790">
    <property type="component" value="Unassembled WGS sequence"/>
</dbReference>
<dbReference type="Pfam" id="PF13508">
    <property type="entry name" value="Acetyltransf_7"/>
    <property type="match status" value="1"/>
</dbReference>
<dbReference type="OrthoDB" id="3216107at2"/>
<dbReference type="AlphaFoldDB" id="A0A1S2VEN8"/>
<organism evidence="2 3">
    <name type="scientific">Arsenicibacter rosenii</name>
    <dbReference type="NCBI Taxonomy" id="1750698"/>
    <lineage>
        <taxon>Bacteria</taxon>
        <taxon>Pseudomonadati</taxon>
        <taxon>Bacteroidota</taxon>
        <taxon>Cytophagia</taxon>
        <taxon>Cytophagales</taxon>
        <taxon>Spirosomataceae</taxon>
        <taxon>Arsenicibacter</taxon>
    </lineage>
</organism>
<keyword evidence="3" id="KW-1185">Reference proteome</keyword>
<sequence length="140" mass="16342">MENAYTISTDKSRLNRTLIHRFLSQDSYWAQNIPMDIVERAIQGALCFGVYHGEEQVGYARVITDEATFAYLSDVFIVAEHRGKGLSKYLMETISGWPTLQGLRRWVLATRDAHTLYAQFGFTELDHPEWFMQRKLIEKY</sequence>
<evidence type="ECO:0000313" key="2">
    <source>
        <dbReference type="EMBL" id="OIN57221.1"/>
    </source>
</evidence>
<keyword evidence="2" id="KW-0808">Transferase</keyword>
<evidence type="ECO:0000259" key="1">
    <source>
        <dbReference type="PROSITE" id="PS51186"/>
    </source>
</evidence>
<reference evidence="2 3" key="1">
    <citation type="submission" date="2016-10" db="EMBL/GenBank/DDBJ databases">
        <title>Arsenicibacter rosenii gen. nov., sp. nov., an efficient arsenic-methylating bacterium isolated from an arsenic-contaminated paddy soil.</title>
        <authorList>
            <person name="Huang K."/>
        </authorList>
    </citation>
    <scope>NUCLEOTIDE SEQUENCE [LARGE SCALE GENOMIC DNA]</scope>
    <source>
        <strain evidence="2 3">SM-1</strain>
    </source>
</reference>
<dbReference type="EMBL" id="MORL01000014">
    <property type="protein sequence ID" value="OIN57221.1"/>
    <property type="molecule type" value="Genomic_DNA"/>
</dbReference>